<dbReference type="AlphaFoldDB" id="A0AAD3CR24"/>
<feature type="region of interest" description="Disordered" evidence="1">
    <location>
        <begin position="128"/>
        <end position="179"/>
    </location>
</feature>
<protein>
    <submittedName>
        <fullName evidence="2">Uncharacterized protein</fullName>
    </submittedName>
</protein>
<evidence type="ECO:0000313" key="3">
    <source>
        <dbReference type="Proteomes" id="UP001054902"/>
    </source>
</evidence>
<evidence type="ECO:0000256" key="1">
    <source>
        <dbReference type="SAM" id="MobiDB-lite"/>
    </source>
</evidence>
<dbReference type="Proteomes" id="UP001054902">
    <property type="component" value="Unassembled WGS sequence"/>
</dbReference>
<reference evidence="2 3" key="1">
    <citation type="journal article" date="2021" name="Sci. Rep.">
        <title>The genome of the diatom Chaetoceros tenuissimus carries an ancient integrated fragment of an extant virus.</title>
        <authorList>
            <person name="Hongo Y."/>
            <person name="Kimura K."/>
            <person name="Takaki Y."/>
            <person name="Yoshida Y."/>
            <person name="Baba S."/>
            <person name="Kobayashi G."/>
            <person name="Nagasaki K."/>
            <person name="Hano T."/>
            <person name="Tomaru Y."/>
        </authorList>
    </citation>
    <scope>NUCLEOTIDE SEQUENCE [LARGE SCALE GENOMIC DNA]</scope>
    <source>
        <strain evidence="2 3">NIES-3715</strain>
    </source>
</reference>
<sequence>MDVLAEVLTELILDDDSFSEIQFVRVKSSEREDNGIQDKIQRMIDQINRYQSSMNTKVKEQMTQTLLATVEKQQALVLSQSKYDAIAKRRAKTQASTDINDIQMNVDSALAQMDEDTLIQLMDRRIKENEKSKNSKRGANNTNKKSSASSTKKKKKKSERAKKKWTRKQRQRFQKRQWKEKIKEEAKYWLKLRNIKREKEIEF</sequence>
<comment type="caution">
    <text evidence="2">The sequence shown here is derived from an EMBL/GenBank/DDBJ whole genome shotgun (WGS) entry which is preliminary data.</text>
</comment>
<feature type="compositionally biased region" description="Basic residues" evidence="1">
    <location>
        <begin position="151"/>
        <end position="176"/>
    </location>
</feature>
<evidence type="ECO:0000313" key="2">
    <source>
        <dbReference type="EMBL" id="GFH50606.1"/>
    </source>
</evidence>
<accession>A0AAD3CR24</accession>
<keyword evidence="3" id="KW-1185">Reference proteome</keyword>
<proteinExistence type="predicted"/>
<organism evidence="2 3">
    <name type="scientific">Chaetoceros tenuissimus</name>
    <dbReference type="NCBI Taxonomy" id="426638"/>
    <lineage>
        <taxon>Eukaryota</taxon>
        <taxon>Sar</taxon>
        <taxon>Stramenopiles</taxon>
        <taxon>Ochrophyta</taxon>
        <taxon>Bacillariophyta</taxon>
        <taxon>Coscinodiscophyceae</taxon>
        <taxon>Chaetocerotophycidae</taxon>
        <taxon>Chaetocerotales</taxon>
        <taxon>Chaetocerotaceae</taxon>
        <taxon>Chaetoceros</taxon>
    </lineage>
</organism>
<gene>
    <name evidence="2" type="ORF">CTEN210_07082</name>
</gene>
<dbReference type="EMBL" id="BLLK01000040">
    <property type="protein sequence ID" value="GFH50606.1"/>
    <property type="molecule type" value="Genomic_DNA"/>
</dbReference>
<name>A0AAD3CR24_9STRA</name>